<dbReference type="SUPFAM" id="SSF50965">
    <property type="entry name" value="Galactose oxidase, central domain"/>
    <property type="match status" value="1"/>
</dbReference>
<dbReference type="InterPro" id="IPR014756">
    <property type="entry name" value="Ig_E-set"/>
</dbReference>
<dbReference type="InterPro" id="IPR013783">
    <property type="entry name" value="Ig-like_fold"/>
</dbReference>
<dbReference type="CDD" id="cd02851">
    <property type="entry name" value="E_set_GO_C"/>
    <property type="match status" value="1"/>
</dbReference>
<dbReference type="GO" id="GO:0005975">
    <property type="term" value="P:carbohydrate metabolic process"/>
    <property type="evidence" value="ECO:0007669"/>
    <property type="project" value="UniProtKB-ARBA"/>
</dbReference>
<protein>
    <submittedName>
        <fullName evidence="5">DUF1929 domain-containing protein</fullName>
    </submittedName>
</protein>
<comment type="caution">
    <text evidence="5">The sequence shown here is derived from an EMBL/GenBank/DDBJ whole genome shotgun (WGS) entry which is preliminary data.</text>
</comment>
<feature type="domain" description="Galactose oxidase-like Early set" evidence="4">
    <location>
        <begin position="490"/>
        <end position="584"/>
    </location>
</feature>
<dbReference type="PANTHER" id="PTHR32208">
    <property type="entry name" value="SECRETED PROTEIN-RELATED"/>
    <property type="match status" value="1"/>
</dbReference>
<keyword evidence="1 2" id="KW-0732">Signal</keyword>
<feature type="signal peptide" evidence="2">
    <location>
        <begin position="1"/>
        <end position="33"/>
    </location>
</feature>
<dbReference type="Proteomes" id="UP000675781">
    <property type="component" value="Unassembled WGS sequence"/>
</dbReference>
<accession>A0A941ELU6</accession>
<sequence length="589" mass="63639">MPRRLPAAFARAALALTTTATLSAAVAAAPAHAAAHPAHPGSPMVRDAGYPDPIRALRLKTLTDSQASLNAQFTDLAKYGRFTDYFSSPDFGDHIALLPTGKVLIFSFERVTDNPQQEPAPTQTIGKENAGRAYLWDPSLGTGLNAFKAVPPPIVDLPDGLNQPRPAPLFCAGHAYLPNGMVAVFGGNFGGNNGAGAKFVMVFDPWHEKWLSQKDMAVGRWYPSAVETAEGRELVMSGQTELGWGTATPLIEQFPASGSPVPLGEDYTEGNPSEVWKGSQAPFRMDYPHLFSLNDGKVYAFGRDADQQYAFDPKTQARTQLPNRPDGGMREYGSAVALPNGTKGPDSVLILGGDKDDPNTYLFSGGRWTKSTPRAFGRNMDDTLILPDGTLITLNGSYGIRNYGFGDLNPNSILKYRQVEMRDAAGKWTLGPAERLPRGYHSNAVLLPDGRIMVTGDELQELANNPDINNRAVNGTIEIYEPAYLFKGPRPELTSVPAHPVGYNQYFSVGTPSTGITKAVLVAPITSTHSVDTSQRYLEVPIVNTARNQLLLKSPESAQAAPPGYYMLFLLDAKGVPSIAKWVHLDPEA</sequence>
<dbReference type="InterPro" id="IPR037293">
    <property type="entry name" value="Gal_Oxidase_central_sf"/>
</dbReference>
<keyword evidence="6" id="KW-1185">Reference proteome</keyword>
<name>A0A941ELU6_9ACTN</name>
<dbReference type="Pfam" id="PF07250">
    <property type="entry name" value="Glyoxal_oxid_N"/>
    <property type="match status" value="1"/>
</dbReference>
<dbReference type="PANTHER" id="PTHR32208:SF21">
    <property type="entry name" value="LOW QUALITY PROTEIN: ALDEHYDE OXIDASE GLOX-LIKE"/>
    <property type="match status" value="1"/>
</dbReference>
<proteinExistence type="predicted"/>
<organism evidence="5 6">
    <name type="scientific">Actinospica durhamensis</name>
    <dbReference type="NCBI Taxonomy" id="1508375"/>
    <lineage>
        <taxon>Bacteria</taxon>
        <taxon>Bacillati</taxon>
        <taxon>Actinomycetota</taxon>
        <taxon>Actinomycetes</taxon>
        <taxon>Catenulisporales</taxon>
        <taxon>Actinospicaceae</taxon>
        <taxon>Actinospica</taxon>
    </lineage>
</organism>
<gene>
    <name evidence="5" type="ORF">KDL01_10525</name>
</gene>
<evidence type="ECO:0000259" key="3">
    <source>
        <dbReference type="Pfam" id="PF07250"/>
    </source>
</evidence>
<evidence type="ECO:0000313" key="6">
    <source>
        <dbReference type="Proteomes" id="UP000675781"/>
    </source>
</evidence>
<feature type="domain" description="Glyoxal oxidase N-terminal" evidence="3">
    <location>
        <begin position="376"/>
        <end position="465"/>
    </location>
</feature>
<dbReference type="EMBL" id="JAGSOG010000037">
    <property type="protein sequence ID" value="MBR7833701.1"/>
    <property type="molecule type" value="Genomic_DNA"/>
</dbReference>
<dbReference type="InterPro" id="IPR011043">
    <property type="entry name" value="Gal_Oxase/kelch_b-propeller"/>
</dbReference>
<dbReference type="InterPro" id="IPR015202">
    <property type="entry name" value="GO-like_E_set"/>
</dbReference>
<feature type="chain" id="PRO_5037621966" evidence="2">
    <location>
        <begin position="34"/>
        <end position="589"/>
    </location>
</feature>
<dbReference type="Pfam" id="PF09118">
    <property type="entry name" value="GO-like_E_set"/>
    <property type="match status" value="1"/>
</dbReference>
<dbReference type="AlphaFoldDB" id="A0A941ELU6"/>
<evidence type="ECO:0000256" key="1">
    <source>
        <dbReference type="ARBA" id="ARBA00022729"/>
    </source>
</evidence>
<reference evidence="5" key="1">
    <citation type="submission" date="2021-04" db="EMBL/GenBank/DDBJ databases">
        <title>Genome based classification of Actinospica acidithermotolerans sp. nov., an actinobacterium isolated from an Indonesian hot spring.</title>
        <authorList>
            <person name="Kusuma A.B."/>
            <person name="Putra K.E."/>
            <person name="Nafisah S."/>
            <person name="Loh J."/>
            <person name="Nouioui I."/>
            <person name="Goodfellow M."/>
        </authorList>
    </citation>
    <scope>NUCLEOTIDE SEQUENCE</scope>
    <source>
        <strain evidence="5">CSCA 57</strain>
    </source>
</reference>
<dbReference type="Gene3D" id="2.130.10.80">
    <property type="entry name" value="Galactose oxidase/kelch, beta-propeller"/>
    <property type="match status" value="1"/>
</dbReference>
<dbReference type="SUPFAM" id="SSF81296">
    <property type="entry name" value="E set domains"/>
    <property type="match status" value="1"/>
</dbReference>
<dbReference type="Gene3D" id="2.60.40.10">
    <property type="entry name" value="Immunoglobulins"/>
    <property type="match status" value="1"/>
</dbReference>
<evidence type="ECO:0000259" key="4">
    <source>
        <dbReference type="Pfam" id="PF09118"/>
    </source>
</evidence>
<dbReference type="InterPro" id="IPR009880">
    <property type="entry name" value="Glyoxal_oxidase_N"/>
</dbReference>
<dbReference type="RefSeq" id="WP_212528220.1">
    <property type="nucleotide sequence ID" value="NZ_JAGSOG010000037.1"/>
</dbReference>
<evidence type="ECO:0000313" key="5">
    <source>
        <dbReference type="EMBL" id="MBR7833701.1"/>
    </source>
</evidence>
<evidence type="ECO:0000256" key="2">
    <source>
        <dbReference type="SAM" id="SignalP"/>
    </source>
</evidence>